<dbReference type="RefSeq" id="WP_153421537.1">
    <property type="nucleotide sequence ID" value="NZ_WFLM01000005.1"/>
</dbReference>
<evidence type="ECO:0000313" key="3">
    <source>
        <dbReference type="EMBL" id="KAB8037120.1"/>
    </source>
</evidence>
<dbReference type="Proteomes" id="UP000437748">
    <property type="component" value="Unassembled WGS sequence"/>
</dbReference>
<keyword evidence="1" id="KW-0732">Signal</keyword>
<organism evidence="3 4">
    <name type="scientific">Silvanigrella paludirubra</name>
    <dbReference type="NCBI Taxonomy" id="2499159"/>
    <lineage>
        <taxon>Bacteria</taxon>
        <taxon>Pseudomonadati</taxon>
        <taxon>Bdellovibrionota</taxon>
        <taxon>Oligoflexia</taxon>
        <taxon>Silvanigrellales</taxon>
        <taxon>Silvanigrellaceae</taxon>
        <taxon>Silvanigrella</taxon>
    </lineage>
</organism>
<proteinExistence type="predicted"/>
<feature type="signal peptide" evidence="1">
    <location>
        <begin position="1"/>
        <end position="18"/>
    </location>
</feature>
<feature type="chain" id="PRO_5026995229" evidence="1">
    <location>
        <begin position="19"/>
        <end position="237"/>
    </location>
</feature>
<name>A0A6N6VS33_9BACT</name>
<dbReference type="PANTHER" id="PTHR38834">
    <property type="entry name" value="PERIPLASMIC SUBSTRATE BINDING PROTEIN FAMILY 3"/>
    <property type="match status" value="1"/>
</dbReference>
<dbReference type="EMBL" id="WFLM01000005">
    <property type="protein sequence ID" value="KAB8037120.1"/>
    <property type="molecule type" value="Genomic_DNA"/>
</dbReference>
<evidence type="ECO:0000313" key="4">
    <source>
        <dbReference type="Proteomes" id="UP000437748"/>
    </source>
</evidence>
<dbReference type="PANTHER" id="PTHR38834:SF3">
    <property type="entry name" value="SOLUTE-BINDING PROTEIN FAMILY 3_N-TERMINAL DOMAIN-CONTAINING PROTEIN"/>
    <property type="match status" value="1"/>
</dbReference>
<sequence length="237" mass="27492">MKLCLFILSILLSNLAFCSSNDELKIVTENTPPYIYLNTSGNPDGLLAERVNKILSVLKLKNKIQILPWETAYNNALNYKNTMIFPLAKNKERDKLFKYCGVIINVRTYFYKLKSRNDIIINSLNDAKKFRIGVVKEDIKYKFLAEKGFINFEIAASTDLNILKFIGKREDLIVGSELSLQEQLKKINISYDIVEKVFELKELDGRRYLAFNKNTSDEVVNKFKKATKLVYDYDKEL</sequence>
<dbReference type="AlphaFoldDB" id="A0A6N6VS33"/>
<dbReference type="OrthoDB" id="8594082at2"/>
<dbReference type="Gene3D" id="3.40.190.10">
    <property type="entry name" value="Periplasmic binding protein-like II"/>
    <property type="match status" value="2"/>
</dbReference>
<accession>A0A6N6VS33</accession>
<dbReference type="Pfam" id="PF00497">
    <property type="entry name" value="SBP_bac_3"/>
    <property type="match status" value="1"/>
</dbReference>
<protein>
    <submittedName>
        <fullName evidence="3">Transporter substrate-binding domain-containing protein</fullName>
    </submittedName>
</protein>
<dbReference type="InterPro" id="IPR001638">
    <property type="entry name" value="Solute-binding_3/MltF_N"/>
</dbReference>
<dbReference type="SUPFAM" id="SSF53850">
    <property type="entry name" value="Periplasmic binding protein-like II"/>
    <property type="match status" value="1"/>
</dbReference>
<evidence type="ECO:0000256" key="1">
    <source>
        <dbReference type="SAM" id="SignalP"/>
    </source>
</evidence>
<gene>
    <name evidence="3" type="ORF">GCL60_14925</name>
</gene>
<keyword evidence="4" id="KW-1185">Reference proteome</keyword>
<reference evidence="3 4" key="1">
    <citation type="submission" date="2019-10" db="EMBL/GenBank/DDBJ databases">
        <title>New species of Slilvanegrellaceae.</title>
        <authorList>
            <person name="Pitt A."/>
            <person name="Hahn M.W."/>
        </authorList>
    </citation>
    <scope>NUCLEOTIDE SEQUENCE [LARGE SCALE GENOMIC DNA]</scope>
    <source>
        <strain evidence="3 4">SP-Ram-0.45-NSY-1</strain>
    </source>
</reference>
<comment type="caution">
    <text evidence="3">The sequence shown here is derived from an EMBL/GenBank/DDBJ whole genome shotgun (WGS) entry which is preliminary data.</text>
</comment>
<evidence type="ECO:0000259" key="2">
    <source>
        <dbReference type="Pfam" id="PF00497"/>
    </source>
</evidence>
<feature type="domain" description="Solute-binding protein family 3/N-terminal" evidence="2">
    <location>
        <begin position="24"/>
        <end position="227"/>
    </location>
</feature>